<evidence type="ECO:0000313" key="1">
    <source>
        <dbReference type="EMBL" id="KKM61860.1"/>
    </source>
</evidence>
<reference evidence="1" key="1">
    <citation type="journal article" date="2015" name="Nature">
        <title>Complex archaea that bridge the gap between prokaryotes and eukaryotes.</title>
        <authorList>
            <person name="Spang A."/>
            <person name="Saw J.H."/>
            <person name="Jorgensen S.L."/>
            <person name="Zaremba-Niedzwiedzka K."/>
            <person name="Martijn J."/>
            <person name="Lind A.E."/>
            <person name="van Eijk R."/>
            <person name="Schleper C."/>
            <person name="Guy L."/>
            <person name="Ettema T.J."/>
        </authorList>
    </citation>
    <scope>NUCLEOTIDE SEQUENCE</scope>
</reference>
<gene>
    <name evidence="1" type="ORF">LCGC14_1527520</name>
</gene>
<sequence length="77" mass="8171">MATLQEMAAKGQGKLTRKAASMAASYEASKSRAVTNFSAVGFGPTRVANYQAGVQAATYTAPDPAKWSRNWLAKMAE</sequence>
<organism evidence="1">
    <name type="scientific">marine sediment metagenome</name>
    <dbReference type="NCBI Taxonomy" id="412755"/>
    <lineage>
        <taxon>unclassified sequences</taxon>
        <taxon>metagenomes</taxon>
        <taxon>ecological metagenomes</taxon>
    </lineage>
</organism>
<proteinExistence type="predicted"/>
<accession>A0A0F9LCF6</accession>
<protein>
    <submittedName>
        <fullName evidence="1">Uncharacterized protein</fullName>
    </submittedName>
</protein>
<name>A0A0F9LCF6_9ZZZZ</name>
<dbReference type="EMBL" id="LAZR01011406">
    <property type="protein sequence ID" value="KKM61860.1"/>
    <property type="molecule type" value="Genomic_DNA"/>
</dbReference>
<comment type="caution">
    <text evidence="1">The sequence shown here is derived from an EMBL/GenBank/DDBJ whole genome shotgun (WGS) entry which is preliminary data.</text>
</comment>
<dbReference type="AlphaFoldDB" id="A0A0F9LCF6"/>